<dbReference type="RefSeq" id="WP_380098476.1">
    <property type="nucleotide sequence ID" value="NZ_JBHRYD010000019.1"/>
</dbReference>
<dbReference type="Proteomes" id="UP001595613">
    <property type="component" value="Unassembled WGS sequence"/>
</dbReference>
<accession>A0ABV7X6P7</accession>
<reference evidence="3" key="1">
    <citation type="journal article" date="2019" name="Int. J. Syst. Evol. Microbiol.">
        <title>The Global Catalogue of Microorganisms (GCM) 10K type strain sequencing project: providing services to taxonomists for standard genome sequencing and annotation.</title>
        <authorList>
            <consortium name="The Broad Institute Genomics Platform"/>
            <consortium name="The Broad Institute Genome Sequencing Center for Infectious Disease"/>
            <person name="Wu L."/>
            <person name="Ma J."/>
        </authorList>
    </citation>
    <scope>NUCLEOTIDE SEQUENCE [LARGE SCALE GENOMIC DNA]</scope>
    <source>
        <strain evidence="3">KCTC 42281</strain>
    </source>
</reference>
<protein>
    <submittedName>
        <fullName evidence="2">Integrase core domain-containing protein</fullName>
    </submittedName>
</protein>
<dbReference type="Gene3D" id="3.30.420.10">
    <property type="entry name" value="Ribonuclease H-like superfamily/Ribonuclease H"/>
    <property type="match status" value="1"/>
</dbReference>
<feature type="domain" description="Integrase catalytic" evidence="1">
    <location>
        <begin position="1"/>
        <end position="153"/>
    </location>
</feature>
<comment type="caution">
    <text evidence="2">The sequence shown here is derived from an EMBL/GenBank/DDBJ whole genome shotgun (WGS) entry which is preliminary data.</text>
</comment>
<dbReference type="InterPro" id="IPR001584">
    <property type="entry name" value="Integrase_cat-core"/>
</dbReference>
<dbReference type="EMBL" id="JBHRYD010000019">
    <property type="protein sequence ID" value="MFC3706338.1"/>
    <property type="molecule type" value="Genomic_DNA"/>
</dbReference>
<feature type="non-terminal residue" evidence="2">
    <location>
        <position position="1"/>
    </location>
</feature>
<evidence type="ECO:0000313" key="2">
    <source>
        <dbReference type="EMBL" id="MFC3706338.1"/>
    </source>
</evidence>
<dbReference type="SUPFAM" id="SSF53098">
    <property type="entry name" value="Ribonuclease H-like"/>
    <property type="match status" value="1"/>
</dbReference>
<evidence type="ECO:0000259" key="1">
    <source>
        <dbReference type="PROSITE" id="PS50994"/>
    </source>
</evidence>
<dbReference type="PANTHER" id="PTHR47515:SF2">
    <property type="entry name" value="INTEGRASE CORE DOMAIN PROTEIN"/>
    <property type="match status" value="1"/>
</dbReference>
<dbReference type="PANTHER" id="PTHR47515">
    <property type="entry name" value="LOW CALCIUM RESPONSE LOCUS PROTEIN T"/>
    <property type="match status" value="1"/>
</dbReference>
<dbReference type="Pfam" id="PF13683">
    <property type="entry name" value="rve_3"/>
    <property type="match status" value="1"/>
</dbReference>
<keyword evidence="3" id="KW-1185">Reference proteome</keyword>
<evidence type="ECO:0000313" key="3">
    <source>
        <dbReference type="Proteomes" id="UP001595613"/>
    </source>
</evidence>
<dbReference type="PROSITE" id="PS50994">
    <property type="entry name" value="INTEGRASE"/>
    <property type="match status" value="1"/>
</dbReference>
<dbReference type="InterPro" id="IPR012337">
    <property type="entry name" value="RNaseH-like_sf"/>
</dbReference>
<sequence length="153" mass="17222">VQLANGEWCHTLSVIDDHSRFAVALQACADEQTATVRRHLEQALRIHGLPQAIYTDNGSPWGGGIPGQWTPLRVWLAKLGIALIHARPYHPQVRGKNERFHRSLKAEVFAMASIQGLSRAQSALQRWREVYNYQRPHQGIGMAVPASRYRPSP</sequence>
<name>A0ABV7X6P7_9HYPH</name>
<dbReference type="InterPro" id="IPR036397">
    <property type="entry name" value="RNaseH_sf"/>
</dbReference>
<proteinExistence type="predicted"/>
<organism evidence="2 3">
    <name type="scientific">Devosia honganensis</name>
    <dbReference type="NCBI Taxonomy" id="1610527"/>
    <lineage>
        <taxon>Bacteria</taxon>
        <taxon>Pseudomonadati</taxon>
        <taxon>Pseudomonadota</taxon>
        <taxon>Alphaproteobacteria</taxon>
        <taxon>Hyphomicrobiales</taxon>
        <taxon>Devosiaceae</taxon>
        <taxon>Devosia</taxon>
    </lineage>
</organism>
<gene>
    <name evidence="2" type="ORF">ACFOOL_16445</name>
</gene>